<dbReference type="PROSITE" id="PS51318">
    <property type="entry name" value="TAT"/>
    <property type="match status" value="1"/>
</dbReference>
<evidence type="ECO:0000256" key="2">
    <source>
        <dbReference type="SAM" id="SignalP"/>
    </source>
</evidence>
<feature type="signal peptide" evidence="2">
    <location>
        <begin position="1"/>
        <end position="30"/>
    </location>
</feature>
<dbReference type="STRING" id="2017.SAMN05444320_11553"/>
<gene>
    <name evidence="4" type="ORF">SAMN05444320_11553</name>
</gene>
<evidence type="ECO:0000259" key="3">
    <source>
        <dbReference type="Pfam" id="PF14478"/>
    </source>
</evidence>
<dbReference type="Gene3D" id="2.170.130.30">
    <property type="match status" value="1"/>
</dbReference>
<dbReference type="EMBL" id="FQVN01000015">
    <property type="protein sequence ID" value="SHG86435.1"/>
    <property type="molecule type" value="Genomic_DNA"/>
</dbReference>
<evidence type="ECO:0000313" key="5">
    <source>
        <dbReference type="Proteomes" id="UP000184501"/>
    </source>
</evidence>
<reference evidence="4 5" key="1">
    <citation type="submission" date="2016-11" db="EMBL/GenBank/DDBJ databases">
        <authorList>
            <person name="Jaros S."/>
            <person name="Januszkiewicz K."/>
            <person name="Wedrychowicz H."/>
        </authorList>
    </citation>
    <scope>NUCLEOTIDE SEQUENCE [LARGE SCALE GENOMIC DNA]</scope>
    <source>
        <strain evidence="4 5">DSM 44523</strain>
    </source>
</reference>
<accession>A0A1M5NAC2</accession>
<dbReference type="Pfam" id="PF14478">
    <property type="entry name" value="DUF4430"/>
    <property type="match status" value="1"/>
</dbReference>
<dbReference type="InterPro" id="IPR027954">
    <property type="entry name" value="Transcobalamin-like_C"/>
</dbReference>
<keyword evidence="2" id="KW-0732">Signal</keyword>
<feature type="chain" id="PRO_5012793457" description="Transcobalamin-like C-terminal domain-containing protein" evidence="2">
    <location>
        <begin position="31"/>
        <end position="242"/>
    </location>
</feature>
<organism evidence="4 5">
    <name type="scientific">Streptoalloteichus hindustanus</name>
    <dbReference type="NCBI Taxonomy" id="2017"/>
    <lineage>
        <taxon>Bacteria</taxon>
        <taxon>Bacillati</taxon>
        <taxon>Actinomycetota</taxon>
        <taxon>Actinomycetes</taxon>
        <taxon>Pseudonocardiales</taxon>
        <taxon>Pseudonocardiaceae</taxon>
        <taxon>Streptoalloteichus</taxon>
    </lineage>
</organism>
<feature type="domain" description="Transcobalamin-like C-terminal" evidence="3">
    <location>
        <begin position="113"/>
        <end position="162"/>
    </location>
</feature>
<proteinExistence type="predicted"/>
<feature type="region of interest" description="Disordered" evidence="1">
    <location>
        <begin position="69"/>
        <end position="90"/>
    </location>
</feature>
<dbReference type="OrthoDB" id="5242014at2"/>
<protein>
    <recommendedName>
        <fullName evidence="3">Transcobalamin-like C-terminal domain-containing protein</fullName>
    </recommendedName>
</protein>
<keyword evidence="5" id="KW-1185">Reference proteome</keyword>
<sequence length="242" mass="25411">MRTSKRSLLATTVIGATALVGTLFAGAAQAEPGVLAGPGISYVNLRIEGPDRTIFEGVVATRGHDVTTATGGTHRCDGTNNNTNPTPGPTPTAALDDAAKKKGFTWDGPYYKEFDDFLVARIADVSQTTKKFWNLAVDYKLPDVGGCQYQVKAGERVLWAYDGYDRPLLELDGPSSGEVGQPVVLKVTDGRNGQPVAGAAVGGATTDANGNATVTPTQTGRTCFKAEKAGTVRSDRHCVHVN</sequence>
<evidence type="ECO:0000256" key="1">
    <source>
        <dbReference type="SAM" id="MobiDB-lite"/>
    </source>
</evidence>
<dbReference type="AlphaFoldDB" id="A0A1M5NAC2"/>
<dbReference type="InterPro" id="IPR006311">
    <property type="entry name" value="TAT_signal"/>
</dbReference>
<dbReference type="Proteomes" id="UP000184501">
    <property type="component" value="Unassembled WGS sequence"/>
</dbReference>
<evidence type="ECO:0000313" key="4">
    <source>
        <dbReference type="EMBL" id="SHG86435.1"/>
    </source>
</evidence>
<name>A0A1M5NAC2_STRHI</name>
<dbReference type="RefSeq" id="WP_073489590.1">
    <property type="nucleotide sequence ID" value="NZ_FQVN01000015.1"/>
</dbReference>